<sequence>MNYFQLLSLAGLAAANDALLQNPSITSTITTDSDGSLHTIIPMVMTDLATLTSTTTVTTTITEFTDDSLATPTHTIAVQPSGIWWRDGLVGPPIPIPSFASNPEATSSSNLPPPPISSQSPTSSPSGGSPPLPPPVNSENPEQSSNSDGPLPPPPNTGSPPAPPPNTDTPPSPPAPEDTGFPPPPPPGNTVNPPPGNTVNPPPGNTVNPPPGNTKNPPPENTGNSPQPSGNPAGTGPLTGPNPTPGPVLNPTGPQPPVAPEPTEPPDCKDGGPATKCLQKCSFTDKPAPTTSCKDPVCVTALPEVISSCSQTETTSKIFETSSSVFRCSKGTDIPSAGEPVPRPTTCPASSKKKRTVVTPQDYLDQGKDINVFIKEQMDRVRQQGNLVPLAGRGPNNAMGAISSSRQFDLGNQAFDAGVSGLHGCTSVVVIAQRAIWISHLWEIPGFINTFIDPDTGLSIGPAGDFALTSQEFEDRILNFFVDGDMTENFPRIKTAPNDVFGVADEIRKVLIIHPRMDTGSPAGDLRYPEKVEQIAERLRILMPSSNPETVDYIAIDPGNAMHKDKHGTVLVQYDPNQKFIGESNNQALVRVYLQGDQLGEDITWDPLPNQRRKKRDLFARQDADPCADTPPPSTMITVTSPPPSSTPPQTETPSQPTSTLPSVVPNKFKIRIHQNVGGENSVEWTLLDSNGQNTVAGPDTSNNIPKGRDGNTRSEIGIEVMEPGNKDKTRIVFTMKQDIGDGCMPTWDIAPSSGEETSFVQACKNGVASQYGCDDPKTVTWNQIEGGFDRTFECRWLDVSKVTVGLG</sequence>
<dbReference type="EMBL" id="CAOQHR010000004">
    <property type="protein sequence ID" value="CAI6334307.1"/>
    <property type="molecule type" value="Genomic_DNA"/>
</dbReference>
<dbReference type="PANTHER" id="PTHR45725:SF1">
    <property type="entry name" value="DISHEVELLED ASSOCIATED ACTIVATOR OF MORPHOGENESIS, ISOFORM D"/>
    <property type="match status" value="1"/>
</dbReference>
<name>A0A9W4UGJ5_9PLEO</name>
<feature type="region of interest" description="Disordered" evidence="1">
    <location>
        <begin position="96"/>
        <end position="271"/>
    </location>
</feature>
<feature type="compositionally biased region" description="Pro residues" evidence="1">
    <location>
        <begin position="240"/>
        <end position="265"/>
    </location>
</feature>
<accession>A0A9W4UGJ5</accession>
<feature type="compositionally biased region" description="Polar residues" evidence="1">
    <location>
        <begin position="691"/>
        <end position="705"/>
    </location>
</feature>
<evidence type="ECO:0000256" key="2">
    <source>
        <dbReference type="SAM" id="SignalP"/>
    </source>
</evidence>
<proteinExistence type="predicted"/>
<dbReference type="OrthoDB" id="3886018at2759"/>
<feature type="compositionally biased region" description="Low complexity" evidence="1">
    <location>
        <begin position="230"/>
        <end position="239"/>
    </location>
</feature>
<dbReference type="AlphaFoldDB" id="A0A9W4UGJ5"/>
<feature type="region of interest" description="Disordered" evidence="1">
    <location>
        <begin position="621"/>
        <end position="663"/>
    </location>
</feature>
<organism evidence="3 4">
    <name type="scientific">Periconia digitata</name>
    <dbReference type="NCBI Taxonomy" id="1303443"/>
    <lineage>
        <taxon>Eukaryota</taxon>
        <taxon>Fungi</taxon>
        <taxon>Dikarya</taxon>
        <taxon>Ascomycota</taxon>
        <taxon>Pezizomycotina</taxon>
        <taxon>Dothideomycetes</taxon>
        <taxon>Pleosporomycetidae</taxon>
        <taxon>Pleosporales</taxon>
        <taxon>Massarineae</taxon>
        <taxon>Periconiaceae</taxon>
        <taxon>Periconia</taxon>
    </lineage>
</organism>
<feature type="signal peptide" evidence="2">
    <location>
        <begin position="1"/>
        <end position="15"/>
    </location>
</feature>
<dbReference type="PANTHER" id="PTHR45725">
    <property type="entry name" value="FORMIN HOMOLOGY 2 FAMILY MEMBER"/>
    <property type="match status" value="1"/>
</dbReference>
<evidence type="ECO:0000313" key="3">
    <source>
        <dbReference type="EMBL" id="CAI6334307.1"/>
    </source>
</evidence>
<comment type="caution">
    <text evidence="3">The sequence shown here is derived from an EMBL/GenBank/DDBJ whole genome shotgun (WGS) entry which is preliminary data.</text>
</comment>
<dbReference type="InterPro" id="IPR051425">
    <property type="entry name" value="Formin_Homology"/>
</dbReference>
<reference evidence="3" key="1">
    <citation type="submission" date="2023-01" db="EMBL/GenBank/DDBJ databases">
        <authorList>
            <person name="Van Ghelder C."/>
            <person name="Rancurel C."/>
        </authorList>
    </citation>
    <scope>NUCLEOTIDE SEQUENCE</scope>
    <source>
        <strain evidence="3">CNCM I-4278</strain>
    </source>
</reference>
<gene>
    <name evidence="3" type="ORF">PDIGIT_LOCUS7364</name>
</gene>
<keyword evidence="2" id="KW-0732">Signal</keyword>
<feature type="chain" id="PRO_5040740382" evidence="2">
    <location>
        <begin position="16"/>
        <end position="808"/>
    </location>
</feature>
<dbReference type="Proteomes" id="UP001152607">
    <property type="component" value="Unassembled WGS sequence"/>
</dbReference>
<feature type="compositionally biased region" description="Low complexity" evidence="1">
    <location>
        <begin position="648"/>
        <end position="663"/>
    </location>
</feature>
<keyword evidence="4" id="KW-1185">Reference proteome</keyword>
<evidence type="ECO:0000256" key="1">
    <source>
        <dbReference type="SAM" id="MobiDB-lite"/>
    </source>
</evidence>
<feature type="region of interest" description="Disordered" evidence="1">
    <location>
        <begin position="335"/>
        <end position="354"/>
    </location>
</feature>
<feature type="region of interest" description="Disordered" evidence="1">
    <location>
        <begin position="691"/>
        <end position="712"/>
    </location>
</feature>
<protein>
    <submittedName>
        <fullName evidence="3">Uncharacterized protein</fullName>
    </submittedName>
</protein>
<feature type="compositionally biased region" description="Pro residues" evidence="1">
    <location>
        <begin position="150"/>
        <end position="220"/>
    </location>
</feature>
<feature type="compositionally biased region" description="Low complexity" evidence="1">
    <location>
        <begin position="117"/>
        <end position="127"/>
    </location>
</feature>
<evidence type="ECO:0000313" key="4">
    <source>
        <dbReference type="Proteomes" id="UP001152607"/>
    </source>
</evidence>